<keyword evidence="4" id="KW-0238">DNA-binding</keyword>
<dbReference type="InterPro" id="IPR000835">
    <property type="entry name" value="HTH_MarR-typ"/>
</dbReference>
<reference evidence="10" key="1">
    <citation type="submission" date="2021-09" db="EMBL/GenBank/DDBJ databases">
        <authorList>
            <person name="Smyrli M."/>
        </authorList>
    </citation>
    <scope>NUCLEOTIDE SEQUENCE</scope>
    <source>
        <strain evidence="10">LAR25</strain>
    </source>
</reference>
<dbReference type="EMBL" id="JAIWJY010000006">
    <property type="protein sequence ID" value="MDE1207160.1"/>
    <property type="molecule type" value="Genomic_DNA"/>
</dbReference>
<dbReference type="InterPro" id="IPR036388">
    <property type="entry name" value="WH-like_DNA-bd_sf"/>
</dbReference>
<evidence type="ECO:0000256" key="7">
    <source>
        <dbReference type="ARBA" id="ARBA00047188"/>
    </source>
</evidence>
<dbReference type="SMART" id="SM00347">
    <property type="entry name" value="HTH_MARR"/>
    <property type="match status" value="1"/>
</dbReference>
<dbReference type="PRINTS" id="PR00598">
    <property type="entry name" value="HTHMARR"/>
</dbReference>
<dbReference type="GO" id="GO:0003677">
    <property type="term" value="F:DNA binding"/>
    <property type="evidence" value="ECO:0007669"/>
    <property type="project" value="UniProtKB-KW"/>
</dbReference>
<keyword evidence="3" id="KW-0805">Transcription regulation</keyword>
<protein>
    <recommendedName>
        <fullName evidence="7">HTH-type transcriptional regulator SarZ</fullName>
    </recommendedName>
    <alternativeName>
        <fullName evidence="8">Staphylococcal accessory regulator Z</fullName>
    </alternativeName>
</protein>
<dbReference type="InterPro" id="IPR055166">
    <property type="entry name" value="Transc_reg_Sar_Rot_HTH"/>
</dbReference>
<evidence type="ECO:0000259" key="9">
    <source>
        <dbReference type="PROSITE" id="PS50995"/>
    </source>
</evidence>
<evidence type="ECO:0000313" key="10">
    <source>
        <dbReference type="EMBL" id="MDE1207160.1"/>
    </source>
</evidence>
<dbReference type="RefSeq" id="WP_274640288.1">
    <property type="nucleotide sequence ID" value="NZ_JAIWJY010000006.1"/>
</dbReference>
<evidence type="ECO:0000256" key="2">
    <source>
        <dbReference type="ARBA" id="ARBA00022490"/>
    </source>
</evidence>
<dbReference type="Gene3D" id="1.10.10.10">
    <property type="entry name" value="Winged helix-like DNA-binding domain superfamily/Winged helix DNA-binding domain"/>
    <property type="match status" value="1"/>
</dbReference>
<organism evidence="10 11">
    <name type="scientific">Tenacibaculum larymnensis</name>
    <dbReference type="NCBI Taxonomy" id="2878201"/>
    <lineage>
        <taxon>Bacteria</taxon>
        <taxon>Pseudomonadati</taxon>
        <taxon>Bacteroidota</taxon>
        <taxon>Flavobacteriia</taxon>
        <taxon>Flavobacteriales</taxon>
        <taxon>Flavobacteriaceae</taxon>
        <taxon>Tenacibaculum</taxon>
    </lineage>
</organism>
<evidence type="ECO:0000256" key="6">
    <source>
        <dbReference type="ARBA" id="ARBA00046337"/>
    </source>
</evidence>
<evidence type="ECO:0000256" key="5">
    <source>
        <dbReference type="ARBA" id="ARBA00023163"/>
    </source>
</evidence>
<dbReference type="InterPro" id="IPR036390">
    <property type="entry name" value="WH_DNA-bd_sf"/>
</dbReference>
<keyword evidence="5" id="KW-0804">Transcription</keyword>
<evidence type="ECO:0000313" key="11">
    <source>
        <dbReference type="Proteomes" id="UP001149303"/>
    </source>
</evidence>
<comment type="similarity">
    <text evidence="6">Belongs to the SarZ family.</text>
</comment>
<name>A0A9X4IPU1_9FLAO</name>
<dbReference type="FunFam" id="1.10.10.10:FF:000163">
    <property type="entry name" value="MarR family transcriptional regulator"/>
    <property type="match status" value="1"/>
</dbReference>
<dbReference type="AlphaFoldDB" id="A0A9X4IPU1"/>
<evidence type="ECO:0000256" key="4">
    <source>
        <dbReference type="ARBA" id="ARBA00023125"/>
    </source>
</evidence>
<proteinExistence type="inferred from homology"/>
<dbReference type="GO" id="GO:0003700">
    <property type="term" value="F:DNA-binding transcription factor activity"/>
    <property type="evidence" value="ECO:0007669"/>
    <property type="project" value="InterPro"/>
</dbReference>
<comment type="subcellular location">
    <subcellularLocation>
        <location evidence="1">Cytoplasm</location>
    </subcellularLocation>
</comment>
<dbReference type="PROSITE" id="PS50995">
    <property type="entry name" value="HTH_MARR_2"/>
    <property type="match status" value="1"/>
</dbReference>
<keyword evidence="11" id="KW-1185">Reference proteome</keyword>
<feature type="domain" description="HTH marR-type" evidence="9">
    <location>
        <begin position="1"/>
        <end position="138"/>
    </location>
</feature>
<dbReference type="Pfam" id="PF22381">
    <property type="entry name" value="Staph_reg_Sar_Rot"/>
    <property type="match status" value="1"/>
</dbReference>
<evidence type="ECO:0000256" key="8">
    <source>
        <dbReference type="ARBA" id="ARBA00047207"/>
    </source>
</evidence>
<dbReference type="SUPFAM" id="SSF46785">
    <property type="entry name" value="Winged helix' DNA-binding domain"/>
    <property type="match status" value="1"/>
</dbReference>
<dbReference type="Proteomes" id="UP001149303">
    <property type="component" value="Unassembled WGS sequence"/>
</dbReference>
<dbReference type="PANTHER" id="PTHR42756:SF1">
    <property type="entry name" value="TRANSCRIPTIONAL REPRESSOR OF EMRAB OPERON"/>
    <property type="match status" value="1"/>
</dbReference>
<comment type="caution">
    <text evidence="10">The sequence shown here is derived from an EMBL/GenBank/DDBJ whole genome shotgun (WGS) entry which is preliminary data.</text>
</comment>
<accession>A0A9X4IPU1</accession>
<evidence type="ECO:0000256" key="1">
    <source>
        <dbReference type="ARBA" id="ARBA00004496"/>
    </source>
</evidence>
<gene>
    <name evidence="10" type="ORF">LCI24_10185</name>
</gene>
<sequence length="148" mass="16887">MSEQLKLTNQVCFPVYTLAKEVISLYRPILKKLDLTYPQYLVMLVLWEEGGQSVSEIGSKLNLDSGTLTPLLKRLEQKKLVERKREIADERVVKINLTELGENIQEKAECVPGQIMTSLNIPVDKLTELKNIIEHILNQINGKNKTNL</sequence>
<evidence type="ECO:0000256" key="3">
    <source>
        <dbReference type="ARBA" id="ARBA00023015"/>
    </source>
</evidence>
<keyword evidence="2" id="KW-0963">Cytoplasm</keyword>
<dbReference type="GO" id="GO:0005737">
    <property type="term" value="C:cytoplasm"/>
    <property type="evidence" value="ECO:0007669"/>
    <property type="project" value="UniProtKB-SubCell"/>
</dbReference>
<dbReference type="PANTHER" id="PTHR42756">
    <property type="entry name" value="TRANSCRIPTIONAL REGULATOR, MARR"/>
    <property type="match status" value="1"/>
</dbReference>